<dbReference type="PRINTS" id="PR01472">
    <property type="entry name" value="ICAMVCAM1"/>
</dbReference>
<evidence type="ECO:0000256" key="2">
    <source>
        <dbReference type="ARBA" id="ARBA00022692"/>
    </source>
</evidence>
<dbReference type="InterPro" id="IPR003987">
    <property type="entry name" value="ICAM_VCAM_N"/>
</dbReference>
<evidence type="ECO:0000256" key="5">
    <source>
        <dbReference type="ARBA" id="ARBA00022889"/>
    </source>
</evidence>
<evidence type="ECO:0000256" key="10">
    <source>
        <dbReference type="ARBA" id="ARBA00023319"/>
    </source>
</evidence>
<dbReference type="AlphaFoldDB" id="A0A7M4F905"/>
<keyword evidence="9" id="KW-0325">Glycoprotein</keyword>
<keyword evidence="10" id="KW-0393">Immunoglobulin domain</keyword>
<dbReference type="InterPro" id="IPR015169">
    <property type="entry name" value="Adhes-Ig-like"/>
</dbReference>
<keyword evidence="4" id="KW-0677">Repeat</keyword>
<feature type="domain" description="Ig-like" evidence="11">
    <location>
        <begin position="112"/>
        <end position="195"/>
    </location>
</feature>
<dbReference type="SUPFAM" id="SSF48726">
    <property type="entry name" value="Immunoglobulin"/>
    <property type="match status" value="2"/>
</dbReference>
<gene>
    <name evidence="12" type="primary">MADCAM1</name>
</gene>
<dbReference type="GO" id="GO:0016020">
    <property type="term" value="C:membrane"/>
    <property type="evidence" value="ECO:0007669"/>
    <property type="project" value="UniProtKB-SubCell"/>
</dbReference>
<dbReference type="GO" id="GO:2000403">
    <property type="term" value="P:positive regulation of lymphocyte migration"/>
    <property type="evidence" value="ECO:0007669"/>
    <property type="project" value="InterPro"/>
</dbReference>
<dbReference type="InterPro" id="IPR003597">
    <property type="entry name" value="Ig_C1-set"/>
</dbReference>
<keyword evidence="5" id="KW-0130">Cell adhesion</keyword>
<organism evidence="12 13">
    <name type="scientific">Crocodylus porosus</name>
    <name type="common">Saltwater crocodile</name>
    <name type="synonym">Estuarine crocodile</name>
    <dbReference type="NCBI Taxonomy" id="8502"/>
    <lineage>
        <taxon>Eukaryota</taxon>
        <taxon>Metazoa</taxon>
        <taxon>Chordata</taxon>
        <taxon>Craniata</taxon>
        <taxon>Vertebrata</taxon>
        <taxon>Euteleostomi</taxon>
        <taxon>Archelosauria</taxon>
        <taxon>Archosauria</taxon>
        <taxon>Crocodylia</taxon>
        <taxon>Longirostres</taxon>
        <taxon>Crocodylidae</taxon>
        <taxon>Crocodylus</taxon>
    </lineage>
</organism>
<keyword evidence="8" id="KW-1015">Disulfide bond</keyword>
<keyword evidence="3" id="KW-0732">Signal</keyword>
<dbReference type="InterPro" id="IPR013783">
    <property type="entry name" value="Ig-like_fold"/>
</dbReference>
<name>A0A7M4F905_CROPO</name>
<dbReference type="Proteomes" id="UP000594220">
    <property type="component" value="Unplaced"/>
</dbReference>
<dbReference type="GO" id="GO:0098640">
    <property type="term" value="F:integrin binding involved in cell-matrix adhesion"/>
    <property type="evidence" value="ECO:0007669"/>
    <property type="project" value="InterPro"/>
</dbReference>
<evidence type="ECO:0000256" key="7">
    <source>
        <dbReference type="ARBA" id="ARBA00023136"/>
    </source>
</evidence>
<protein>
    <submittedName>
        <fullName evidence="12">Mucosal vascular addressin cell adhesion molecule 1</fullName>
    </submittedName>
</protein>
<dbReference type="InterPro" id="IPR037413">
    <property type="entry name" value="MADCAM1"/>
</dbReference>
<accession>A0A7M4F905</accession>
<evidence type="ECO:0000256" key="9">
    <source>
        <dbReference type="ARBA" id="ARBA00023180"/>
    </source>
</evidence>
<comment type="subcellular location">
    <subcellularLocation>
        <location evidence="1">Membrane</location>
        <topology evidence="1">Single-pass type I membrane protein</topology>
    </subcellularLocation>
</comment>
<dbReference type="GO" id="GO:0050901">
    <property type="term" value="P:leukocyte tethering or rolling"/>
    <property type="evidence" value="ECO:0007669"/>
    <property type="project" value="TreeGrafter"/>
</dbReference>
<dbReference type="InterPro" id="IPR007110">
    <property type="entry name" value="Ig-like_dom"/>
</dbReference>
<evidence type="ECO:0000313" key="12">
    <source>
        <dbReference type="Ensembl" id="ENSCPRP00005021429.1"/>
    </source>
</evidence>
<dbReference type="GO" id="GO:0034113">
    <property type="term" value="P:heterotypic cell-cell adhesion"/>
    <property type="evidence" value="ECO:0007669"/>
    <property type="project" value="TreeGrafter"/>
</dbReference>
<reference evidence="12" key="2">
    <citation type="submission" date="2025-09" db="UniProtKB">
        <authorList>
            <consortium name="Ensembl"/>
        </authorList>
    </citation>
    <scope>IDENTIFICATION</scope>
</reference>
<dbReference type="GO" id="GO:0007229">
    <property type="term" value="P:integrin-mediated signaling pathway"/>
    <property type="evidence" value="ECO:0007669"/>
    <property type="project" value="InterPro"/>
</dbReference>
<dbReference type="Ensembl" id="ENSCPRT00005025037.1">
    <property type="protein sequence ID" value="ENSCPRP00005021429.1"/>
    <property type="gene ID" value="ENSCPRG00005014886.1"/>
</dbReference>
<keyword evidence="2" id="KW-0812">Transmembrane</keyword>
<dbReference type="Pfam" id="PF09085">
    <property type="entry name" value="Adhes-Ig_like"/>
    <property type="match status" value="1"/>
</dbReference>
<dbReference type="SMART" id="SM00407">
    <property type="entry name" value="IGc1"/>
    <property type="match status" value="1"/>
</dbReference>
<dbReference type="Gene3D" id="2.60.40.10">
    <property type="entry name" value="Immunoglobulins"/>
    <property type="match status" value="2"/>
</dbReference>
<proteinExistence type="predicted"/>
<dbReference type="InterPro" id="IPR036179">
    <property type="entry name" value="Ig-like_dom_sf"/>
</dbReference>
<evidence type="ECO:0000313" key="13">
    <source>
        <dbReference type="Proteomes" id="UP000594220"/>
    </source>
</evidence>
<reference evidence="12" key="1">
    <citation type="submission" date="2025-08" db="UniProtKB">
        <authorList>
            <consortium name="Ensembl"/>
        </authorList>
    </citation>
    <scope>IDENTIFICATION</scope>
</reference>
<sequence length="367" mass="39681">IAQGLILISRGNLELRLGPLPSTPTLLTLLPREPLVELGGSIQLNCSLDCAEGTVGWRGLDTNLGNILSFPGHSILQVTNAHVTTRGTKICLGLCQNKIVQAFVSLEVYSFPDTLQLESEPKELVPGQPARLFCSLSKVYPPGGLTLSWYRGDQKLETSEPEEDEDEDELFYYRSELDVPAGDVTEGAEFRCQVELTLSQPRRHFQQARAVAVPVAGELEDRARPLSSFIETPPGELHCSLPNPSCPLNQIPSSALHASPPSPGETPFLSSLASFHESYQPPWLSSLPTRVLLGELLVQGRVHYDGESKGGDGTPGFQARPLLAGCGGERHAAGRCLPRDGGRFLPLMVKGARNSTYVVPAPGNRGY</sequence>
<dbReference type="PANTHER" id="PTHR14162">
    <property type="entry name" value="MUCOSAL ADDRESSIN CELL ADHESION MOLECULE-1"/>
    <property type="match status" value="1"/>
</dbReference>
<evidence type="ECO:0000256" key="4">
    <source>
        <dbReference type="ARBA" id="ARBA00022737"/>
    </source>
</evidence>
<dbReference type="PROSITE" id="PS50835">
    <property type="entry name" value="IG_LIKE"/>
    <property type="match status" value="1"/>
</dbReference>
<keyword evidence="13" id="KW-1185">Reference proteome</keyword>
<dbReference type="PANTHER" id="PTHR14162:SF1">
    <property type="entry name" value="MUCOSAL ADDRESSIN CELL ADHESION MOLECULE 1"/>
    <property type="match status" value="1"/>
</dbReference>
<evidence type="ECO:0000256" key="8">
    <source>
        <dbReference type="ARBA" id="ARBA00023157"/>
    </source>
</evidence>
<dbReference type="GeneTree" id="ENSGT00510000049549"/>
<keyword evidence="7" id="KW-0472">Membrane</keyword>
<evidence type="ECO:0000256" key="6">
    <source>
        <dbReference type="ARBA" id="ARBA00022989"/>
    </source>
</evidence>
<evidence type="ECO:0000256" key="3">
    <source>
        <dbReference type="ARBA" id="ARBA00022729"/>
    </source>
</evidence>
<evidence type="ECO:0000259" key="11">
    <source>
        <dbReference type="PROSITE" id="PS50835"/>
    </source>
</evidence>
<keyword evidence="6" id="KW-1133">Transmembrane helix</keyword>
<evidence type="ECO:0000256" key="1">
    <source>
        <dbReference type="ARBA" id="ARBA00004479"/>
    </source>
</evidence>